<dbReference type="EMBL" id="LT556085">
    <property type="protein sequence ID" value="SBA30974.1"/>
    <property type="molecule type" value="Genomic_DNA"/>
</dbReference>
<reference evidence="1 2" key="1">
    <citation type="submission" date="2016-04" db="EMBL/GenBank/DDBJ databases">
        <authorList>
            <person name="Regsiter A."/>
            <person name="William W."/>
        </authorList>
    </citation>
    <scope>NUCLEOTIDE SEQUENCE [LARGE SCALE GENOMIC DNA]</scope>
    <source>
        <strain evidence="1 2">92</strain>
    </source>
</reference>
<name>A0AAX2BQ50_CITAM</name>
<protein>
    <submittedName>
        <fullName evidence="1">Uncharacterized protein</fullName>
    </submittedName>
</protein>
<sequence length="93" mass="10731">MTLCCKPVTAREGNSHCYHFARFAGHFFKVKIMTSTTEEIKKQTPEEEIRRENLYHTKCQCLTEVLGKKSFVEKLEAERAAEAINAAFDKITF</sequence>
<proteinExistence type="predicted"/>
<gene>
    <name evidence="1" type="ORF">CITRO92_4598</name>
</gene>
<evidence type="ECO:0000313" key="2">
    <source>
        <dbReference type="Proteomes" id="UP000245995"/>
    </source>
</evidence>
<accession>A0AAX2BQ50</accession>
<dbReference type="Proteomes" id="UP000245995">
    <property type="component" value="Chromosome CITRO92"/>
</dbReference>
<evidence type="ECO:0000313" key="1">
    <source>
        <dbReference type="EMBL" id="SBA30974.1"/>
    </source>
</evidence>
<dbReference type="AlphaFoldDB" id="A0AAX2BQ50"/>
<organism evidence="1 2">
    <name type="scientific">Citrobacter amalonaticus</name>
    <dbReference type="NCBI Taxonomy" id="35703"/>
    <lineage>
        <taxon>Bacteria</taxon>
        <taxon>Pseudomonadati</taxon>
        <taxon>Pseudomonadota</taxon>
        <taxon>Gammaproteobacteria</taxon>
        <taxon>Enterobacterales</taxon>
        <taxon>Enterobacteriaceae</taxon>
        <taxon>Citrobacter</taxon>
    </lineage>
</organism>